<accession>A0A4Y2SUA7</accession>
<name>A0A4Y2SUA7_ARAVE</name>
<proteinExistence type="predicted"/>
<feature type="compositionally biased region" description="Basic and acidic residues" evidence="1">
    <location>
        <begin position="72"/>
        <end position="81"/>
    </location>
</feature>
<dbReference type="AlphaFoldDB" id="A0A4Y2SUA7"/>
<protein>
    <submittedName>
        <fullName evidence="2">Uncharacterized protein</fullName>
    </submittedName>
</protein>
<organism evidence="2 3">
    <name type="scientific">Araneus ventricosus</name>
    <name type="common">Orbweaver spider</name>
    <name type="synonym">Epeira ventricosa</name>
    <dbReference type="NCBI Taxonomy" id="182803"/>
    <lineage>
        <taxon>Eukaryota</taxon>
        <taxon>Metazoa</taxon>
        <taxon>Ecdysozoa</taxon>
        <taxon>Arthropoda</taxon>
        <taxon>Chelicerata</taxon>
        <taxon>Arachnida</taxon>
        <taxon>Araneae</taxon>
        <taxon>Araneomorphae</taxon>
        <taxon>Entelegynae</taxon>
        <taxon>Araneoidea</taxon>
        <taxon>Araneidae</taxon>
        <taxon>Araneus</taxon>
    </lineage>
</organism>
<evidence type="ECO:0000313" key="2">
    <source>
        <dbReference type="EMBL" id="GBN91807.1"/>
    </source>
</evidence>
<sequence length="81" mass="8970">MLFDYDGFQDIQRAKGDEIQSGEVSYNKLAEAPESPMKQTQPEFAVSELICKFIAKTEPGTQAGVRSATSPDCRKPRTLTD</sequence>
<reference evidence="2 3" key="1">
    <citation type="journal article" date="2019" name="Sci. Rep.">
        <title>Orb-weaving spider Araneus ventricosus genome elucidates the spidroin gene catalogue.</title>
        <authorList>
            <person name="Kono N."/>
            <person name="Nakamura H."/>
            <person name="Ohtoshi R."/>
            <person name="Moran D.A.P."/>
            <person name="Shinohara A."/>
            <person name="Yoshida Y."/>
            <person name="Fujiwara M."/>
            <person name="Mori M."/>
            <person name="Tomita M."/>
            <person name="Arakawa K."/>
        </authorList>
    </citation>
    <scope>NUCLEOTIDE SEQUENCE [LARGE SCALE GENOMIC DNA]</scope>
</reference>
<feature type="region of interest" description="Disordered" evidence="1">
    <location>
        <begin position="61"/>
        <end position="81"/>
    </location>
</feature>
<evidence type="ECO:0000256" key="1">
    <source>
        <dbReference type="SAM" id="MobiDB-lite"/>
    </source>
</evidence>
<comment type="caution">
    <text evidence="2">The sequence shown here is derived from an EMBL/GenBank/DDBJ whole genome shotgun (WGS) entry which is preliminary data.</text>
</comment>
<evidence type="ECO:0000313" key="3">
    <source>
        <dbReference type="Proteomes" id="UP000499080"/>
    </source>
</evidence>
<keyword evidence="3" id="KW-1185">Reference proteome</keyword>
<gene>
    <name evidence="2" type="ORF">AVEN_120725_1</name>
</gene>
<dbReference type="EMBL" id="BGPR01024072">
    <property type="protein sequence ID" value="GBN91807.1"/>
    <property type="molecule type" value="Genomic_DNA"/>
</dbReference>
<dbReference type="Proteomes" id="UP000499080">
    <property type="component" value="Unassembled WGS sequence"/>
</dbReference>